<evidence type="ECO:0000259" key="9">
    <source>
        <dbReference type="Pfam" id="PF02782"/>
    </source>
</evidence>
<keyword evidence="3" id="KW-0547">Nucleotide-binding</keyword>
<dbReference type="InterPro" id="IPR018484">
    <property type="entry name" value="FGGY_N"/>
</dbReference>
<proteinExistence type="inferred from homology"/>
<evidence type="ECO:0000313" key="11">
    <source>
        <dbReference type="Proteomes" id="UP000321261"/>
    </source>
</evidence>
<evidence type="ECO:0000256" key="1">
    <source>
        <dbReference type="ARBA" id="ARBA00009156"/>
    </source>
</evidence>
<evidence type="ECO:0000256" key="7">
    <source>
        <dbReference type="ARBA" id="ARBA00023308"/>
    </source>
</evidence>
<dbReference type="PANTHER" id="PTHR10196">
    <property type="entry name" value="SUGAR KINASE"/>
    <property type="match status" value="1"/>
</dbReference>
<dbReference type="GO" id="GO:0019301">
    <property type="term" value="P:rhamnose catabolic process"/>
    <property type="evidence" value="ECO:0007669"/>
    <property type="project" value="InterPro"/>
</dbReference>
<evidence type="ECO:0000256" key="6">
    <source>
        <dbReference type="ARBA" id="ARBA00023157"/>
    </source>
</evidence>
<keyword evidence="4 10" id="KW-0418">Kinase</keyword>
<feature type="domain" description="Carbohydrate kinase FGGY N-terminal" evidence="8">
    <location>
        <begin position="69"/>
        <end position="245"/>
    </location>
</feature>
<keyword evidence="5" id="KW-0067">ATP-binding</keyword>
<feature type="domain" description="Carbohydrate kinase FGGY C-terminal" evidence="9">
    <location>
        <begin position="255"/>
        <end position="441"/>
    </location>
</feature>
<protein>
    <submittedName>
        <fullName evidence="10">Rhamnulokinase</fullName>
    </submittedName>
</protein>
<dbReference type="GO" id="GO:0005829">
    <property type="term" value="C:cytosol"/>
    <property type="evidence" value="ECO:0007669"/>
    <property type="project" value="TreeGrafter"/>
</dbReference>
<dbReference type="SUPFAM" id="SSF53067">
    <property type="entry name" value="Actin-like ATPase domain"/>
    <property type="match status" value="2"/>
</dbReference>
<dbReference type="GO" id="GO:0008993">
    <property type="term" value="F:rhamnulokinase activity"/>
    <property type="evidence" value="ECO:0007669"/>
    <property type="project" value="InterPro"/>
</dbReference>
<dbReference type="InterPro" id="IPR018485">
    <property type="entry name" value="FGGY_C"/>
</dbReference>
<keyword evidence="2" id="KW-0808">Transferase</keyword>
<dbReference type="Proteomes" id="UP000321261">
    <property type="component" value="Unassembled WGS sequence"/>
</dbReference>
<keyword evidence="11" id="KW-1185">Reference proteome</keyword>
<dbReference type="AlphaFoldDB" id="A0A561SYJ6"/>
<sequence length="488" mass="51645">MRARSVRVGAVDLGASSGRVMAAEVGADRLELTEVARFPNGPVRLRDTLHWDVLALYRGVLDGLRAAGPELDAVGIDSWGVDYGLLDATGALLGNPVHHRDSRTDGVAERVNGIIPPADLYSATGVQVMPINTIYQLVAALGTPQLEAAKDLLLLPDLLAYWLTGTRRAEVTNASTTGLLDVTARSWSDDVARRVGVDPRLFAPLIEAGERIGELSPHVLADTGLAGPVPVIAVGSHDTASAVVGVPAEGERFAFISCGTWSLVGVELPAPVLTGASRAANFSNELGVDGTVRYLRNVMGLWLLQECLRAWPDADLLPLLDEAARARPFGAVIDAFDPAFLAPGGMPERIVDTCRRLGQDPPADRGGIVRCVLESLALAHRRTVRQAVELSGREVDVVHVVGGGARNALLCQLTADACGLPVVAGPVEATALGNVLVQARALGALHGDLAALRALLRATQPLTRYEPRGDERAWAEAERRVLREHAPA</sequence>
<gene>
    <name evidence="10" type="ORF">FHX44_115882</name>
</gene>
<dbReference type="GO" id="GO:0006071">
    <property type="term" value="P:glycerol metabolic process"/>
    <property type="evidence" value="ECO:0007669"/>
    <property type="project" value="TreeGrafter"/>
</dbReference>
<keyword evidence="6" id="KW-1015">Disulfide bond</keyword>
<dbReference type="GO" id="GO:0004370">
    <property type="term" value="F:glycerol kinase activity"/>
    <property type="evidence" value="ECO:0007669"/>
    <property type="project" value="TreeGrafter"/>
</dbReference>
<evidence type="ECO:0000256" key="2">
    <source>
        <dbReference type="ARBA" id="ARBA00022679"/>
    </source>
</evidence>
<name>A0A561SYJ6_9PSEU</name>
<dbReference type="Pfam" id="PF00370">
    <property type="entry name" value="FGGY_N"/>
    <property type="match status" value="1"/>
</dbReference>
<comment type="caution">
    <text evidence="10">The sequence shown here is derived from an EMBL/GenBank/DDBJ whole genome shotgun (WGS) entry which is preliminary data.</text>
</comment>
<dbReference type="GO" id="GO:0005524">
    <property type="term" value="F:ATP binding"/>
    <property type="evidence" value="ECO:0007669"/>
    <property type="project" value="UniProtKB-KW"/>
</dbReference>
<evidence type="ECO:0000313" key="10">
    <source>
        <dbReference type="EMBL" id="TWF79945.1"/>
    </source>
</evidence>
<dbReference type="CDD" id="cd07771">
    <property type="entry name" value="ASKHA_NBD_FGGY_RhaB-like"/>
    <property type="match status" value="1"/>
</dbReference>
<dbReference type="OrthoDB" id="9761504at2"/>
<dbReference type="InterPro" id="IPR043129">
    <property type="entry name" value="ATPase_NBD"/>
</dbReference>
<evidence type="ECO:0000259" key="8">
    <source>
        <dbReference type="Pfam" id="PF00370"/>
    </source>
</evidence>
<keyword evidence="7" id="KW-0684">Rhamnose metabolism</keyword>
<dbReference type="PANTHER" id="PTHR10196:SF93">
    <property type="entry name" value="L-RHAMNULOKINASE"/>
    <property type="match status" value="1"/>
</dbReference>
<organism evidence="10 11">
    <name type="scientific">Pseudonocardia hierapolitana</name>
    <dbReference type="NCBI Taxonomy" id="1128676"/>
    <lineage>
        <taxon>Bacteria</taxon>
        <taxon>Bacillati</taxon>
        <taxon>Actinomycetota</taxon>
        <taxon>Actinomycetes</taxon>
        <taxon>Pseudonocardiales</taxon>
        <taxon>Pseudonocardiaceae</taxon>
        <taxon>Pseudonocardia</taxon>
    </lineage>
</organism>
<comment type="similarity">
    <text evidence="1">Belongs to the FGGY kinase family.</text>
</comment>
<evidence type="ECO:0000256" key="3">
    <source>
        <dbReference type="ARBA" id="ARBA00022741"/>
    </source>
</evidence>
<reference evidence="10 11" key="1">
    <citation type="submission" date="2019-06" db="EMBL/GenBank/DDBJ databases">
        <title>Sequencing the genomes of 1000 actinobacteria strains.</title>
        <authorList>
            <person name="Klenk H.-P."/>
        </authorList>
    </citation>
    <scope>NUCLEOTIDE SEQUENCE [LARGE SCALE GENOMIC DNA]</scope>
    <source>
        <strain evidence="10 11">DSM 45671</strain>
    </source>
</reference>
<evidence type="ECO:0000256" key="5">
    <source>
        <dbReference type="ARBA" id="ARBA00022840"/>
    </source>
</evidence>
<dbReference type="Pfam" id="PF02782">
    <property type="entry name" value="FGGY_C"/>
    <property type="match status" value="1"/>
</dbReference>
<evidence type="ECO:0000256" key="4">
    <source>
        <dbReference type="ARBA" id="ARBA00022777"/>
    </source>
</evidence>
<dbReference type="InterPro" id="IPR013449">
    <property type="entry name" value="Rhamnulokinase"/>
</dbReference>
<dbReference type="RefSeq" id="WP_147258706.1">
    <property type="nucleotide sequence ID" value="NZ_VIWU01000001.1"/>
</dbReference>
<dbReference type="EMBL" id="VIWU01000001">
    <property type="protein sequence ID" value="TWF79945.1"/>
    <property type="molecule type" value="Genomic_DNA"/>
</dbReference>
<accession>A0A561SYJ6</accession>
<dbReference type="Gene3D" id="3.30.420.40">
    <property type="match status" value="2"/>
</dbReference>